<name>A0A914NZG6_MELIC</name>
<organism evidence="2 3">
    <name type="scientific">Meloidogyne incognita</name>
    <name type="common">Southern root-knot nematode worm</name>
    <name type="synonym">Oxyuris incognita</name>
    <dbReference type="NCBI Taxonomy" id="6306"/>
    <lineage>
        <taxon>Eukaryota</taxon>
        <taxon>Metazoa</taxon>
        <taxon>Ecdysozoa</taxon>
        <taxon>Nematoda</taxon>
        <taxon>Chromadorea</taxon>
        <taxon>Rhabditida</taxon>
        <taxon>Tylenchina</taxon>
        <taxon>Tylenchomorpha</taxon>
        <taxon>Tylenchoidea</taxon>
        <taxon>Meloidogynidae</taxon>
        <taxon>Meloidogyninae</taxon>
        <taxon>Meloidogyne</taxon>
        <taxon>Meloidogyne incognita group</taxon>
    </lineage>
</organism>
<protein>
    <submittedName>
        <fullName evidence="3">Uncharacterized protein</fullName>
    </submittedName>
</protein>
<feature type="region of interest" description="Disordered" evidence="1">
    <location>
        <begin position="33"/>
        <end position="59"/>
    </location>
</feature>
<evidence type="ECO:0000313" key="3">
    <source>
        <dbReference type="WBParaSite" id="Minc3s09524g43287"/>
    </source>
</evidence>
<proteinExistence type="predicted"/>
<sequence>MQERKKRENKRGRSMASLIRQRVRLHLLRRNQLRRMSMWNNRSSKSNRNLSQNRKRRWS</sequence>
<accession>A0A914NZG6</accession>
<feature type="region of interest" description="Disordered" evidence="1">
    <location>
        <begin position="1"/>
        <end position="20"/>
    </location>
</feature>
<keyword evidence="2" id="KW-1185">Reference proteome</keyword>
<dbReference type="Proteomes" id="UP000887563">
    <property type="component" value="Unplaced"/>
</dbReference>
<feature type="compositionally biased region" description="Low complexity" evidence="1">
    <location>
        <begin position="34"/>
        <end position="52"/>
    </location>
</feature>
<evidence type="ECO:0000313" key="2">
    <source>
        <dbReference type="Proteomes" id="UP000887563"/>
    </source>
</evidence>
<dbReference type="AlphaFoldDB" id="A0A914NZG6"/>
<evidence type="ECO:0000256" key="1">
    <source>
        <dbReference type="SAM" id="MobiDB-lite"/>
    </source>
</evidence>
<dbReference type="WBParaSite" id="Minc3s09524g43287">
    <property type="protein sequence ID" value="Minc3s09524g43287"/>
    <property type="gene ID" value="Minc3s09524g43287"/>
</dbReference>
<reference evidence="3" key="1">
    <citation type="submission" date="2022-11" db="UniProtKB">
        <authorList>
            <consortium name="WormBaseParasite"/>
        </authorList>
    </citation>
    <scope>IDENTIFICATION</scope>
</reference>